<evidence type="ECO:0000256" key="2">
    <source>
        <dbReference type="ARBA" id="ARBA00022478"/>
    </source>
</evidence>
<evidence type="ECO:0000313" key="9">
    <source>
        <dbReference type="Proteomes" id="UP000272942"/>
    </source>
</evidence>
<dbReference type="EMBL" id="UZAN01041619">
    <property type="protein sequence ID" value="VDP73581.1"/>
    <property type="molecule type" value="Genomic_DNA"/>
</dbReference>
<dbReference type="Pfam" id="PF00623">
    <property type="entry name" value="RNA_pol_Rpb1_2"/>
    <property type="match status" value="1"/>
</dbReference>
<evidence type="ECO:0000256" key="1">
    <source>
        <dbReference type="ARBA" id="ARBA00006460"/>
    </source>
</evidence>
<dbReference type="GO" id="GO:0006351">
    <property type="term" value="P:DNA-templated transcription"/>
    <property type="evidence" value="ECO:0007669"/>
    <property type="project" value="InterPro"/>
</dbReference>
<gene>
    <name evidence="8" type="ORF">ECPE_LOCUS4769</name>
</gene>
<name>A0A183ACT5_9TREM</name>
<keyword evidence="5 6" id="KW-0804">Transcription</keyword>
<dbReference type="WBParaSite" id="ECPE_0000478201-mRNA-1">
    <property type="protein sequence ID" value="ECPE_0000478201-mRNA-1"/>
    <property type="gene ID" value="ECPE_0000478201"/>
</dbReference>
<dbReference type="InterPro" id="IPR007080">
    <property type="entry name" value="RNA_pol_Rpb1_1"/>
</dbReference>
<proteinExistence type="inferred from homology"/>
<comment type="function">
    <text evidence="6">DNA-dependent RNA polymerase catalyzes the transcription of DNA into RNA using the four ribonucleoside triphosphates as substrates.</text>
</comment>
<dbReference type="GO" id="GO:0003899">
    <property type="term" value="F:DNA-directed RNA polymerase activity"/>
    <property type="evidence" value="ECO:0007669"/>
    <property type="project" value="UniProtKB-EC"/>
</dbReference>
<keyword evidence="3 6" id="KW-0808">Transferase</keyword>
<keyword evidence="9" id="KW-1185">Reference proteome</keyword>
<dbReference type="PANTHER" id="PTHR19376">
    <property type="entry name" value="DNA-DIRECTED RNA POLYMERASE"/>
    <property type="match status" value="1"/>
</dbReference>
<dbReference type="Proteomes" id="UP000272942">
    <property type="component" value="Unassembled WGS sequence"/>
</dbReference>
<evidence type="ECO:0000256" key="4">
    <source>
        <dbReference type="ARBA" id="ARBA00022695"/>
    </source>
</evidence>
<dbReference type="SUPFAM" id="SSF64484">
    <property type="entry name" value="beta and beta-prime subunits of DNA dependent RNA-polymerase"/>
    <property type="match status" value="1"/>
</dbReference>
<evidence type="ECO:0000256" key="3">
    <source>
        <dbReference type="ARBA" id="ARBA00022679"/>
    </source>
</evidence>
<dbReference type="FunFam" id="2.40.40.20:FF:000019">
    <property type="entry name" value="DNA-directed RNA polymerase II subunit RPB1"/>
    <property type="match status" value="1"/>
</dbReference>
<evidence type="ECO:0000259" key="7">
    <source>
        <dbReference type="SMART" id="SM00663"/>
    </source>
</evidence>
<dbReference type="GO" id="GO:0003677">
    <property type="term" value="F:DNA binding"/>
    <property type="evidence" value="ECO:0007669"/>
    <property type="project" value="InterPro"/>
</dbReference>
<dbReference type="OrthoDB" id="270392at2759"/>
<dbReference type="InterPro" id="IPR042102">
    <property type="entry name" value="RNA_pol_Rpb1_3_sf"/>
</dbReference>
<dbReference type="GO" id="GO:0031981">
    <property type="term" value="C:nuclear lumen"/>
    <property type="evidence" value="ECO:0007669"/>
    <property type="project" value="UniProtKB-ARBA"/>
</dbReference>
<evidence type="ECO:0000256" key="6">
    <source>
        <dbReference type="RuleBase" id="RU004279"/>
    </source>
</evidence>
<dbReference type="PANTHER" id="PTHR19376:SF32">
    <property type="entry name" value="DNA-DIRECTED RNA POLYMERASE III SUBUNIT RPC1"/>
    <property type="match status" value="1"/>
</dbReference>
<dbReference type="Pfam" id="PF04983">
    <property type="entry name" value="RNA_pol_Rpb1_3"/>
    <property type="match status" value="1"/>
</dbReference>
<dbReference type="GO" id="GO:0005666">
    <property type="term" value="C:RNA polymerase III complex"/>
    <property type="evidence" value="ECO:0007669"/>
    <property type="project" value="TreeGrafter"/>
</dbReference>
<evidence type="ECO:0000313" key="8">
    <source>
        <dbReference type="EMBL" id="VDP73581.1"/>
    </source>
</evidence>
<dbReference type="InterPro" id="IPR000722">
    <property type="entry name" value="RNA_pol_asu"/>
</dbReference>
<dbReference type="InterPro" id="IPR006592">
    <property type="entry name" value="RNA_pol_N"/>
</dbReference>
<feature type="domain" description="RNA polymerase N-terminal" evidence="7">
    <location>
        <begin position="70"/>
        <end position="385"/>
    </location>
</feature>
<dbReference type="Gene3D" id="3.30.1490.180">
    <property type="entry name" value="RNA polymerase ii"/>
    <property type="match status" value="1"/>
</dbReference>
<protein>
    <recommendedName>
        <fullName evidence="6">DNA-directed RNA polymerase subunit</fullName>
        <ecNumber evidence="6">2.7.7.6</ecNumber>
    </recommendedName>
</protein>
<reference evidence="8 9" key="2">
    <citation type="submission" date="2018-11" db="EMBL/GenBank/DDBJ databases">
        <authorList>
            <consortium name="Pathogen Informatics"/>
        </authorList>
    </citation>
    <scope>NUCLEOTIDE SEQUENCE [LARGE SCALE GENOMIC DNA]</scope>
    <source>
        <strain evidence="8 9">Egypt</strain>
    </source>
</reference>
<keyword evidence="2 6" id="KW-0240">DNA-directed RNA polymerase</keyword>
<dbReference type="SMART" id="SM00663">
    <property type="entry name" value="RPOLA_N"/>
    <property type="match status" value="1"/>
</dbReference>
<sequence length="471" mass="52696">MFRFAKPKVEDYANEYAAIISENPDLAPIIRKGLELIRPSKALQLFSNIPEGDLPLLLMPSGGAWATHPRDLIVQRVPVAPSTIRPSVVSEVRSGTNEDDLTQMYQWILAQAATIEDDITESDQVACLDNLHAEFARMINSQQSGLPPVQDHKFMRGLLQRLSGKHGRFRGNLLGKRTNFTARTVISPDPNMRIDEVIVPEHCAKLLTYPERVTEFNLEFMRNLVLNGPNKHPGALFVSYTLRGEAKRQAEAQGTSDVVKRFLASPKAREDVARHLQSGDLVERHLIDGDIILFNRQPSLHRVSMQAFKAVVKPFRTFRFNPCCCNPFNADFDGDEMNVHLPQTEAARAEAKHLMLSLKNIVSPKNGEPLIAPIQDLITATHLLTLKDVFFTRDQACQLASQIVAGNHLTKPLCLPRPAIQWPTKLWTGKQIFNLILSPHPSTGILVNLRVPTKSIYSSRGEEMCPNDGCC</sequence>
<dbReference type="Gene3D" id="1.10.274.100">
    <property type="entry name" value="RNA polymerase Rpb1, domain 3"/>
    <property type="match status" value="1"/>
</dbReference>
<reference evidence="10" key="1">
    <citation type="submission" date="2016-06" db="UniProtKB">
        <authorList>
            <consortium name="WormBaseParasite"/>
        </authorList>
    </citation>
    <scope>IDENTIFICATION</scope>
</reference>
<dbReference type="Gene3D" id="2.40.40.20">
    <property type="match status" value="1"/>
</dbReference>
<dbReference type="InterPro" id="IPR007066">
    <property type="entry name" value="RNA_pol_Rpb1_3"/>
</dbReference>
<evidence type="ECO:0000256" key="5">
    <source>
        <dbReference type="ARBA" id="ARBA00023163"/>
    </source>
</evidence>
<dbReference type="EC" id="2.7.7.6" evidence="6"/>
<comment type="catalytic activity">
    <reaction evidence="6">
        <text>RNA(n) + a ribonucleoside 5'-triphosphate = RNA(n+1) + diphosphate</text>
        <dbReference type="Rhea" id="RHEA:21248"/>
        <dbReference type="Rhea" id="RHEA-COMP:14527"/>
        <dbReference type="Rhea" id="RHEA-COMP:17342"/>
        <dbReference type="ChEBI" id="CHEBI:33019"/>
        <dbReference type="ChEBI" id="CHEBI:61557"/>
        <dbReference type="ChEBI" id="CHEBI:140395"/>
        <dbReference type="EC" id="2.7.7.6"/>
    </reaction>
</comment>
<comment type="similarity">
    <text evidence="1 6">Belongs to the RNA polymerase beta' chain family.</text>
</comment>
<keyword evidence="4 6" id="KW-0548">Nucleotidyltransferase</keyword>
<dbReference type="InterPro" id="IPR045867">
    <property type="entry name" value="DNA-dir_RpoC_beta_prime"/>
</dbReference>
<dbReference type="AlphaFoldDB" id="A0A183ACT5"/>
<dbReference type="Pfam" id="PF04997">
    <property type="entry name" value="RNA_pol_Rpb1_1"/>
    <property type="match status" value="1"/>
</dbReference>
<accession>A0A183ACT5</accession>
<organism evidence="10">
    <name type="scientific">Echinostoma caproni</name>
    <dbReference type="NCBI Taxonomy" id="27848"/>
    <lineage>
        <taxon>Eukaryota</taxon>
        <taxon>Metazoa</taxon>
        <taxon>Spiralia</taxon>
        <taxon>Lophotrochozoa</taxon>
        <taxon>Platyhelminthes</taxon>
        <taxon>Trematoda</taxon>
        <taxon>Digenea</taxon>
        <taxon>Plagiorchiida</taxon>
        <taxon>Echinostomata</taxon>
        <taxon>Echinostomatoidea</taxon>
        <taxon>Echinostomatidae</taxon>
        <taxon>Echinostoma</taxon>
    </lineage>
</organism>
<evidence type="ECO:0000313" key="10">
    <source>
        <dbReference type="WBParaSite" id="ECPE_0000478201-mRNA-1"/>
    </source>
</evidence>